<dbReference type="GO" id="GO:0006171">
    <property type="term" value="P:cAMP biosynthetic process"/>
    <property type="evidence" value="ECO:0007669"/>
    <property type="project" value="TreeGrafter"/>
</dbReference>
<evidence type="ECO:0000259" key="4">
    <source>
        <dbReference type="Pfam" id="PF16214"/>
    </source>
</evidence>
<feature type="transmembrane region" description="Helical" evidence="3">
    <location>
        <begin position="130"/>
        <end position="148"/>
    </location>
</feature>
<dbReference type="InterPro" id="IPR032628">
    <property type="entry name" value="AC_N"/>
</dbReference>
<dbReference type="GO" id="GO:0005886">
    <property type="term" value="C:plasma membrane"/>
    <property type="evidence" value="ECO:0007669"/>
    <property type="project" value="TreeGrafter"/>
</dbReference>
<dbReference type="AlphaFoldDB" id="A0A1B6I7V6"/>
<dbReference type="GO" id="GO:0004016">
    <property type="term" value="F:adenylate cyclase activity"/>
    <property type="evidence" value="ECO:0007669"/>
    <property type="project" value="TreeGrafter"/>
</dbReference>
<dbReference type="GO" id="GO:0007189">
    <property type="term" value="P:adenylate cyclase-activating G protein-coupled receptor signaling pathway"/>
    <property type="evidence" value="ECO:0007669"/>
    <property type="project" value="TreeGrafter"/>
</dbReference>
<keyword evidence="1" id="KW-0547">Nucleotide-binding</keyword>
<keyword evidence="3" id="KW-1133">Transmembrane helix</keyword>
<protein>
    <recommendedName>
        <fullName evidence="4">Adenylate cyclase N-terminal domain-containing protein</fullName>
    </recommendedName>
</protein>
<dbReference type="EMBL" id="GECU01024685">
    <property type="protein sequence ID" value="JAS83021.1"/>
    <property type="molecule type" value="Transcribed_RNA"/>
</dbReference>
<organism evidence="5">
    <name type="scientific">Homalodisca liturata</name>
    <dbReference type="NCBI Taxonomy" id="320908"/>
    <lineage>
        <taxon>Eukaryota</taxon>
        <taxon>Metazoa</taxon>
        <taxon>Ecdysozoa</taxon>
        <taxon>Arthropoda</taxon>
        <taxon>Hexapoda</taxon>
        <taxon>Insecta</taxon>
        <taxon>Pterygota</taxon>
        <taxon>Neoptera</taxon>
        <taxon>Paraneoptera</taxon>
        <taxon>Hemiptera</taxon>
        <taxon>Auchenorrhyncha</taxon>
        <taxon>Membracoidea</taxon>
        <taxon>Cicadellidae</taxon>
        <taxon>Cicadellinae</taxon>
        <taxon>Proconiini</taxon>
        <taxon>Homalodisca</taxon>
    </lineage>
</organism>
<sequence>MDHSVKAMQSHRKIAFSRLLNRHRFENDELESLYQRYIFKLQHSSVASVVAMFVLLTAVLANLSLAYAQAATPQNIYHLAHCLLFALLLVFLNTKLMQDAYLLWVCYVILFFCATFCAVSLPVVETRRGAAVADGAWQVLFVVFLAYAMMPLKTWVAALFGLSLPVAHTAVATTFATEFPQLLWQQVTANVIVFVCVNVVGVLLHTLMEHAQRRAFLDTRNCIAARLEMEDENEKLERLLLSVLRQH</sequence>
<feature type="domain" description="Adenylate cyclase N-terminal" evidence="4">
    <location>
        <begin position="18"/>
        <end position="247"/>
    </location>
</feature>
<feature type="transmembrane region" description="Helical" evidence="3">
    <location>
        <begin position="182"/>
        <end position="204"/>
    </location>
</feature>
<feature type="transmembrane region" description="Helical" evidence="3">
    <location>
        <begin position="76"/>
        <end position="94"/>
    </location>
</feature>
<proteinExistence type="predicted"/>
<dbReference type="GO" id="GO:0000166">
    <property type="term" value="F:nucleotide binding"/>
    <property type="evidence" value="ECO:0007669"/>
    <property type="project" value="UniProtKB-KW"/>
</dbReference>
<evidence type="ECO:0000256" key="2">
    <source>
        <dbReference type="ARBA" id="ARBA00023239"/>
    </source>
</evidence>
<feature type="transmembrane region" description="Helical" evidence="3">
    <location>
        <begin position="155"/>
        <end position="176"/>
    </location>
</feature>
<gene>
    <name evidence="5" type="ORF">g.29191</name>
</gene>
<keyword evidence="2" id="KW-0456">Lyase</keyword>
<evidence type="ECO:0000313" key="5">
    <source>
        <dbReference type="EMBL" id="JAS83021.1"/>
    </source>
</evidence>
<dbReference type="PANTHER" id="PTHR45627">
    <property type="entry name" value="ADENYLATE CYCLASE TYPE 1"/>
    <property type="match status" value="1"/>
</dbReference>
<feature type="transmembrane region" description="Helical" evidence="3">
    <location>
        <begin position="46"/>
        <end position="70"/>
    </location>
</feature>
<dbReference type="Pfam" id="PF16214">
    <property type="entry name" value="AC_N"/>
    <property type="match status" value="1"/>
</dbReference>
<dbReference type="PANTHER" id="PTHR45627:SF26">
    <property type="entry name" value="ADENYLATE CYCLASE TYPE 1"/>
    <property type="match status" value="1"/>
</dbReference>
<reference evidence="5" key="1">
    <citation type="submission" date="2015-11" db="EMBL/GenBank/DDBJ databases">
        <title>De novo transcriptome assembly of four potential Pierce s Disease insect vectors from Arizona vineyards.</title>
        <authorList>
            <person name="Tassone E.E."/>
        </authorList>
    </citation>
    <scope>NUCLEOTIDE SEQUENCE</scope>
</reference>
<keyword evidence="3" id="KW-0812">Transmembrane</keyword>
<evidence type="ECO:0000256" key="1">
    <source>
        <dbReference type="ARBA" id="ARBA00022741"/>
    </source>
</evidence>
<accession>A0A1B6I7V6</accession>
<evidence type="ECO:0000256" key="3">
    <source>
        <dbReference type="SAM" id="Phobius"/>
    </source>
</evidence>
<keyword evidence="3" id="KW-0472">Membrane</keyword>
<name>A0A1B6I7V6_9HEMI</name>
<feature type="transmembrane region" description="Helical" evidence="3">
    <location>
        <begin position="101"/>
        <end position="124"/>
    </location>
</feature>